<sequence length="430" mass="44845">MILGFGNNIRSALAADINSTQTVIAVMPGTGALFAKTLQAEASLVNPSYTSTLYSKLTLTDELETVFEICHLVSVSGDNLTVIRGQEMTKAKGWSLNDVVSNFPTRGSENNFVQIEDLQSGKYLSATAGGSANALTVSIPSTFYVNGGNTFALRAPLLVTPTQTNTGAVTVQLTVSGRVVGTYPILKGVNSPLEAGDITVSIPVIITFSSELSCFFMTNPGRGLVDSGAFLLKANNLSDLPNTNTARTNLGLGSMATQNTNNVMITGGTIHTTGEITSDGSISSSGKITTLGGVTSAGDITTSSGIFDKGQRVYSFNNPPPYPVTSVNGITGNVSTGTASLGITGWSRDAATGMIEQWGIITRTGYVTPVSFPTTFPNRCVGVFLTLNTTISNLADSTNNLRAVDTYNGGFTYASAGVAEISAFWMAKGY</sequence>
<reference evidence="2 3" key="1">
    <citation type="submission" date="2016-11" db="EMBL/GenBank/DDBJ databases">
        <title>Rahnella oryzae sp. nov., isolated from rice root.</title>
        <authorList>
            <person name="Zhang X.-X."/>
            <person name="Zhang J."/>
        </authorList>
    </citation>
    <scope>NUCLEOTIDE SEQUENCE [LARGE SCALE GENOMIC DNA]</scope>
    <source>
        <strain evidence="2 3">J11-6</strain>
    </source>
</reference>
<dbReference type="Gene3D" id="2.60.40.3940">
    <property type="match status" value="1"/>
</dbReference>
<feature type="domain" description="Putative tail fiber protein gp53-like C-terminal" evidence="1">
    <location>
        <begin position="351"/>
        <end position="430"/>
    </location>
</feature>
<accession>A0A1S8CQH9</accession>
<dbReference type="Pfam" id="PF21882">
    <property type="entry name" value="Gp53-like_C"/>
    <property type="match status" value="1"/>
</dbReference>
<keyword evidence="3" id="KW-1185">Reference proteome</keyword>
<gene>
    <name evidence="2" type="ORF">BMI79_00915</name>
</gene>
<dbReference type="InterPro" id="IPR054075">
    <property type="entry name" value="Gp53-like_C"/>
</dbReference>
<evidence type="ECO:0000313" key="3">
    <source>
        <dbReference type="Proteomes" id="UP000216021"/>
    </source>
</evidence>
<organism evidence="2 3">
    <name type="scientific">Serratia oryzae</name>
    <dbReference type="NCBI Taxonomy" id="2034155"/>
    <lineage>
        <taxon>Bacteria</taxon>
        <taxon>Pseudomonadati</taxon>
        <taxon>Pseudomonadota</taxon>
        <taxon>Gammaproteobacteria</taxon>
        <taxon>Enterobacterales</taxon>
        <taxon>Yersiniaceae</taxon>
        <taxon>Serratia</taxon>
    </lineage>
</organism>
<protein>
    <recommendedName>
        <fullName evidence="1">Putative tail fiber protein gp53-like C-terminal domain-containing protein</fullName>
    </recommendedName>
</protein>
<dbReference type="Proteomes" id="UP000216021">
    <property type="component" value="Unassembled WGS sequence"/>
</dbReference>
<evidence type="ECO:0000259" key="1">
    <source>
        <dbReference type="Pfam" id="PF21882"/>
    </source>
</evidence>
<name>A0A1S8CQH9_9GAMM</name>
<dbReference type="AlphaFoldDB" id="A0A1S8CQH9"/>
<dbReference type="RefSeq" id="WP_076939966.1">
    <property type="nucleotide sequence ID" value="NZ_MOXD01000001.1"/>
</dbReference>
<evidence type="ECO:0000313" key="2">
    <source>
        <dbReference type="EMBL" id="OMQ26921.1"/>
    </source>
</evidence>
<proteinExistence type="predicted"/>
<dbReference type="EMBL" id="MOXD01000001">
    <property type="protein sequence ID" value="OMQ26921.1"/>
    <property type="molecule type" value="Genomic_DNA"/>
</dbReference>
<comment type="caution">
    <text evidence="2">The sequence shown here is derived from an EMBL/GenBank/DDBJ whole genome shotgun (WGS) entry which is preliminary data.</text>
</comment>
<dbReference type="STRING" id="2034155.BMI79_00915"/>